<dbReference type="Proteomes" id="UP001140091">
    <property type="component" value="Unassembled WGS sequence"/>
</dbReference>
<feature type="compositionally biased region" description="Low complexity" evidence="2">
    <location>
        <begin position="286"/>
        <end position="308"/>
    </location>
</feature>
<proteinExistence type="predicted"/>
<keyword evidence="1" id="KW-0175">Coiled coil</keyword>
<feature type="compositionally biased region" description="Acidic residues" evidence="2">
    <location>
        <begin position="106"/>
        <end position="139"/>
    </location>
</feature>
<dbReference type="Gene3D" id="2.30.29.30">
    <property type="entry name" value="Pleckstrin-homology domain (PH domain)/Phosphotyrosine-binding domain (PTB)"/>
    <property type="match status" value="1"/>
</dbReference>
<keyword evidence="4" id="KW-1185">Reference proteome</keyword>
<organism evidence="3 4">
    <name type="scientific">Candolleomyces eurysporus</name>
    <dbReference type="NCBI Taxonomy" id="2828524"/>
    <lineage>
        <taxon>Eukaryota</taxon>
        <taxon>Fungi</taxon>
        <taxon>Dikarya</taxon>
        <taxon>Basidiomycota</taxon>
        <taxon>Agaricomycotina</taxon>
        <taxon>Agaricomycetes</taxon>
        <taxon>Agaricomycetidae</taxon>
        <taxon>Agaricales</taxon>
        <taxon>Agaricineae</taxon>
        <taxon>Psathyrellaceae</taxon>
        <taxon>Candolleomyces</taxon>
    </lineage>
</organism>
<dbReference type="EMBL" id="JANBPK010000730">
    <property type="protein sequence ID" value="KAJ2933932.1"/>
    <property type="molecule type" value="Genomic_DNA"/>
</dbReference>
<gene>
    <name evidence="3" type="ORF">H1R20_g3138</name>
</gene>
<feature type="compositionally biased region" description="Basic and acidic residues" evidence="2">
    <location>
        <begin position="396"/>
        <end position="410"/>
    </location>
</feature>
<feature type="region of interest" description="Disordered" evidence="2">
    <location>
        <begin position="849"/>
        <end position="869"/>
    </location>
</feature>
<evidence type="ECO:0000313" key="4">
    <source>
        <dbReference type="Proteomes" id="UP001140091"/>
    </source>
</evidence>
<evidence type="ECO:0000313" key="3">
    <source>
        <dbReference type="EMBL" id="KAJ2933932.1"/>
    </source>
</evidence>
<feature type="region of interest" description="Disordered" evidence="2">
    <location>
        <begin position="750"/>
        <end position="788"/>
    </location>
</feature>
<feature type="non-terminal residue" evidence="3">
    <location>
        <position position="897"/>
    </location>
</feature>
<sequence>MDSTTATHKKETSLPPKLTLPTSLNRRISLLAGARLSPSIVLRTPPLPILNLPKLPVVTPNESAGGASSAGGANDLQRRRSERAGLGSMPALTLQGTTRGAGGHEEPDDMDDEDDMEDIDEEEDMDDEDRDDVDENDQEDMTRTSMSTDSMSSGLSSDGPLTGRGSYDLPPSLQRVVPPTQPNPLDKPVLPPLSLFSPLEFRFQSDSTASSSGPHRLATATTAAAGASGASSYHAGSSSLTSGMVAAAAAGAIGSSGLPMMDKKGKHKQIVVPTFSSNSPLESGYASSFGSSAPSSSASSSFMGSAPSTGRSVDRPSLVISPPNTSSSYKSFGESYKSEQQQQHQHGHGGDYFGQPQAISHSRSDGSDKTPSAIQRPDPFDSPQTPRAQPVSKIGPSREFEVRPRPRPAREGSFNLNRNSVASNARDSLLVERPSMYRRASRSLVDLHAVEKKEEVEKMVREKEQEQERAEVERRRSIRRSIIIANAEAAQRDSAIYRMSGIDREKAIVSGLGWLVEEGETVPKREGEDNVAGATRSVHATTRGVGHNGPLDGRSNAAGGEVSDLGNAATGVVSGSLVVRGEREGTTASASSTVTTATLQQQKQQNRVSLAPAYEVSIGATVGPTPLRKRRSMPMFNETTAPPPYPTFAPHPFGRQNMFSHLQPREDEGREALPSYSNAIYLKAILPRKMEFLAPGVQAKDRKWKRVLCVLEGTMLKVYRCPVGAGGVSAIEQWWESKVGAGDMTLASGPSTTTAAGSSRTNGAAAAAAVAQSTRSREEEKATQQYLRSHHVHDELRSGAGPQLGQAQATAGAGRQVYGSASQQYQPGQTQVAITKSALNLAVHYFKPGTRHTRSSSDAGPPSPVAPRPQVVIKAYGPLELVHERPFLKAGDPELGF</sequence>
<protein>
    <recommendedName>
        <fullName evidence="5">PH domain-containing protein</fullName>
    </recommendedName>
</protein>
<dbReference type="OrthoDB" id="5865767at2759"/>
<accession>A0A9W8JG18</accession>
<evidence type="ECO:0008006" key="5">
    <source>
        <dbReference type="Google" id="ProtNLM"/>
    </source>
</evidence>
<comment type="caution">
    <text evidence="3">The sequence shown here is derived from an EMBL/GenBank/DDBJ whole genome shotgun (WGS) entry which is preliminary data.</text>
</comment>
<feature type="region of interest" description="Disordered" evidence="2">
    <location>
        <begin position="46"/>
        <end position="191"/>
    </location>
</feature>
<evidence type="ECO:0000256" key="1">
    <source>
        <dbReference type="SAM" id="Coils"/>
    </source>
</evidence>
<feature type="compositionally biased region" description="Low complexity" evidence="2">
    <location>
        <begin position="750"/>
        <end position="774"/>
    </location>
</feature>
<dbReference type="AlphaFoldDB" id="A0A9W8JG18"/>
<evidence type="ECO:0000256" key="2">
    <source>
        <dbReference type="SAM" id="MobiDB-lite"/>
    </source>
</evidence>
<feature type="region of interest" description="Disordered" evidence="2">
    <location>
        <begin position="1"/>
        <end position="23"/>
    </location>
</feature>
<feature type="compositionally biased region" description="Low complexity" evidence="2">
    <location>
        <begin position="13"/>
        <end position="23"/>
    </location>
</feature>
<dbReference type="InterPro" id="IPR011993">
    <property type="entry name" value="PH-like_dom_sf"/>
</dbReference>
<feature type="region of interest" description="Disordered" evidence="2">
    <location>
        <begin position="283"/>
        <end position="419"/>
    </location>
</feature>
<feature type="coiled-coil region" evidence="1">
    <location>
        <begin position="449"/>
        <end position="480"/>
    </location>
</feature>
<name>A0A9W8JG18_9AGAR</name>
<feature type="compositionally biased region" description="Low complexity" evidence="2">
    <location>
        <begin position="143"/>
        <end position="158"/>
    </location>
</feature>
<reference evidence="3" key="1">
    <citation type="submission" date="2022-06" db="EMBL/GenBank/DDBJ databases">
        <title>Genome Sequence of Candolleomyces eurysporus.</title>
        <authorList>
            <person name="Buettner E."/>
        </authorList>
    </citation>
    <scope>NUCLEOTIDE SEQUENCE</scope>
    <source>
        <strain evidence="3">VTCC 930004</strain>
    </source>
</reference>
<feature type="compositionally biased region" description="Low complexity" evidence="2">
    <location>
        <begin position="63"/>
        <end position="73"/>
    </location>
</feature>